<dbReference type="PANTHER" id="PTHR30627:SF1">
    <property type="entry name" value="PEPTIDOGLYCAN D,D-TRANSPEPTIDASE FTSI"/>
    <property type="match status" value="1"/>
</dbReference>
<name>A0ABT5DBA5_9BACT</name>
<dbReference type="InterPro" id="IPR005311">
    <property type="entry name" value="PBP_dimer"/>
</dbReference>
<dbReference type="SUPFAM" id="SSF56519">
    <property type="entry name" value="Penicillin binding protein dimerisation domain"/>
    <property type="match status" value="1"/>
</dbReference>
<accession>A0ABT5DBA5</accession>
<dbReference type="EMBL" id="JAQNDM010000002">
    <property type="protein sequence ID" value="MDC0709591.1"/>
    <property type="molecule type" value="Genomic_DNA"/>
</dbReference>
<feature type="domain" description="PASTA" evidence="5">
    <location>
        <begin position="608"/>
        <end position="669"/>
    </location>
</feature>
<keyword evidence="2" id="KW-0378">Hydrolase</keyword>
<keyword evidence="2" id="KW-0121">Carboxypeptidase</keyword>
<dbReference type="CDD" id="cd06575">
    <property type="entry name" value="PASTA_Pbp2x-like_2"/>
    <property type="match status" value="1"/>
</dbReference>
<dbReference type="InterPro" id="IPR001460">
    <property type="entry name" value="PCN-bd_Tpept"/>
</dbReference>
<dbReference type="SMART" id="SM00740">
    <property type="entry name" value="PASTA"/>
    <property type="match status" value="1"/>
</dbReference>
<gene>
    <name evidence="6" type="ORF">POL68_14060</name>
</gene>
<sequence>MRDLKASRAVEPNARWLKLRVSLLGGLFLALLAVAFGRAVFLQVYERDKLRGMAQDQYVRQIEIPARRGDIFDRRGAPLAQSVEVDSIWIDPSMLEDVRKASRALAKALKLDAEDLHARLTRGKRFAWVKRQAKPQEVEAVKALGLPGLGFMKEPKRFYPQRELAAQVVGVVGTDGRGLEGLELGFDDELSGQNSRLSGFRDAKGRKLLVQGGTLDPMERQGAAVTLTLDRHLQYVAEKALTRAAEESKAVGGMAVVLDPKTGELLALANYPRFNPNTPDQLDRSTLRNRAALDTFEPGSTMKSFVIASALETRAIKTDELFYCENGSWRIGRHTINDTHPNGWLTAQGILQNSSNICMAKVAQALGREKLVRAYQDFGFAARTGLALPGESKGVIPFPKAEVALATQSFGQGMTATAVQIAAAYGALANDGVLMRPYLVSKVVDPDGVVLLENRPLEVRRVVSSQTARRVVGMLESVVTKEGSAVRAAMEEYRVAGKTGTAQKADPVARGYSDKRIASFAGVVPAENPRAVILVVVDEPKTDVYGGRVAAPAFKEIATAAMAHLAVPPSRTVTPAVAEAPVAPPVAVKSPLNSKPLPERPAVAEQEGPEEGTVRVPDVQGQAGREAVVKLLAAALEPQLLGSGRVVSQTPAAGSLVEKGARVTLDLAMRP</sequence>
<dbReference type="Gene3D" id="3.30.10.20">
    <property type="match status" value="1"/>
</dbReference>
<feature type="region of interest" description="Disordered" evidence="4">
    <location>
        <begin position="590"/>
        <end position="619"/>
    </location>
</feature>
<evidence type="ECO:0000313" key="7">
    <source>
        <dbReference type="Proteomes" id="UP001221838"/>
    </source>
</evidence>
<keyword evidence="3" id="KW-0472">Membrane</keyword>
<dbReference type="PROSITE" id="PS51178">
    <property type="entry name" value="PASTA"/>
    <property type="match status" value="1"/>
</dbReference>
<proteinExistence type="predicted"/>
<evidence type="ECO:0000256" key="2">
    <source>
        <dbReference type="ARBA" id="ARBA00022645"/>
    </source>
</evidence>
<evidence type="ECO:0000256" key="1">
    <source>
        <dbReference type="ARBA" id="ARBA00004370"/>
    </source>
</evidence>
<protein>
    <submittedName>
        <fullName evidence="6">Penicillin-binding protein</fullName>
    </submittedName>
</protein>
<comment type="caution">
    <text evidence="6">The sequence shown here is derived from an EMBL/GenBank/DDBJ whole genome shotgun (WGS) entry which is preliminary data.</text>
</comment>
<keyword evidence="7" id="KW-1185">Reference proteome</keyword>
<dbReference type="InterPro" id="IPR005543">
    <property type="entry name" value="PASTA_dom"/>
</dbReference>
<dbReference type="Pfam" id="PF03717">
    <property type="entry name" value="PBP_dimer"/>
    <property type="match status" value="1"/>
</dbReference>
<evidence type="ECO:0000259" key="5">
    <source>
        <dbReference type="PROSITE" id="PS51178"/>
    </source>
</evidence>
<dbReference type="Gene3D" id="3.40.710.10">
    <property type="entry name" value="DD-peptidase/beta-lactamase superfamily"/>
    <property type="match status" value="1"/>
</dbReference>
<dbReference type="SUPFAM" id="SSF54184">
    <property type="entry name" value="Penicillin-binding protein 2x (pbp-2x), c-terminal domain"/>
    <property type="match status" value="1"/>
</dbReference>
<dbReference type="InterPro" id="IPR050515">
    <property type="entry name" value="Beta-lactam/transpept"/>
</dbReference>
<dbReference type="Pfam" id="PF00905">
    <property type="entry name" value="Transpeptidase"/>
    <property type="match status" value="1"/>
</dbReference>
<keyword evidence="2" id="KW-0645">Protease</keyword>
<dbReference type="SUPFAM" id="SSF56601">
    <property type="entry name" value="beta-lactamase/transpeptidase-like"/>
    <property type="match status" value="1"/>
</dbReference>
<evidence type="ECO:0000256" key="3">
    <source>
        <dbReference type="ARBA" id="ARBA00023136"/>
    </source>
</evidence>
<dbReference type="Gene3D" id="3.30.450.330">
    <property type="match status" value="1"/>
</dbReference>
<organism evidence="6 7">
    <name type="scientific">Stigmatella ashevillensis</name>
    <dbReference type="NCBI Taxonomy" id="2995309"/>
    <lineage>
        <taxon>Bacteria</taxon>
        <taxon>Pseudomonadati</taxon>
        <taxon>Myxococcota</taxon>
        <taxon>Myxococcia</taxon>
        <taxon>Myxococcales</taxon>
        <taxon>Cystobacterineae</taxon>
        <taxon>Archangiaceae</taxon>
        <taxon>Stigmatella</taxon>
    </lineage>
</organism>
<dbReference type="Pfam" id="PF03793">
    <property type="entry name" value="PASTA"/>
    <property type="match status" value="1"/>
</dbReference>
<evidence type="ECO:0000313" key="6">
    <source>
        <dbReference type="EMBL" id="MDC0709591.1"/>
    </source>
</evidence>
<reference evidence="6 7" key="1">
    <citation type="submission" date="2022-11" db="EMBL/GenBank/DDBJ databases">
        <title>Minimal conservation of predation-associated metabolite biosynthetic gene clusters underscores biosynthetic potential of Myxococcota including descriptions for ten novel species: Archangium lansinium sp. nov., Myxococcus landrumus sp. nov., Nannocystis bai.</title>
        <authorList>
            <person name="Ahearne A."/>
            <person name="Stevens C."/>
            <person name="Dowd S."/>
        </authorList>
    </citation>
    <scope>NUCLEOTIDE SEQUENCE [LARGE SCALE GENOMIC DNA]</scope>
    <source>
        <strain evidence="6 7">NCWAL01</strain>
    </source>
</reference>
<dbReference type="Proteomes" id="UP001221838">
    <property type="component" value="Unassembled WGS sequence"/>
</dbReference>
<dbReference type="Gene3D" id="3.90.1310.10">
    <property type="entry name" value="Penicillin-binding protein 2a (Domain 2)"/>
    <property type="match status" value="1"/>
</dbReference>
<dbReference type="PANTHER" id="PTHR30627">
    <property type="entry name" value="PEPTIDOGLYCAN D,D-TRANSPEPTIDASE"/>
    <property type="match status" value="1"/>
</dbReference>
<comment type="subcellular location">
    <subcellularLocation>
        <location evidence="1">Membrane</location>
    </subcellularLocation>
</comment>
<dbReference type="InterPro" id="IPR036138">
    <property type="entry name" value="PBP_dimer_sf"/>
</dbReference>
<dbReference type="RefSeq" id="WP_272138267.1">
    <property type="nucleotide sequence ID" value="NZ_JAQNDM010000002.1"/>
</dbReference>
<evidence type="ECO:0000256" key="4">
    <source>
        <dbReference type="SAM" id="MobiDB-lite"/>
    </source>
</evidence>
<dbReference type="InterPro" id="IPR012338">
    <property type="entry name" value="Beta-lactam/transpept-like"/>
</dbReference>